<dbReference type="STRING" id="2025994.A0A2T3A9P1"/>
<gene>
    <name evidence="5" type="ORF">BD289DRAFT_337064</name>
</gene>
<dbReference type="Proteomes" id="UP000241462">
    <property type="component" value="Unassembled WGS sequence"/>
</dbReference>
<dbReference type="PROSITE" id="PS51585">
    <property type="entry name" value="SAM_MT_TPMT"/>
    <property type="match status" value="1"/>
</dbReference>
<dbReference type="InterPro" id="IPR008854">
    <property type="entry name" value="TPMT"/>
</dbReference>
<dbReference type="PANTHER" id="PTHR32183:SF6">
    <property type="entry name" value="CYSTEINE SULFINATE DESULFINASE_CYSTEINE DESULFURASE AND RELATED ENZYMES"/>
    <property type="match status" value="1"/>
</dbReference>
<evidence type="ECO:0000256" key="3">
    <source>
        <dbReference type="ARBA" id="ARBA00022679"/>
    </source>
</evidence>
<keyword evidence="6" id="KW-1185">Reference proteome</keyword>
<evidence type="ECO:0000256" key="1">
    <source>
        <dbReference type="ARBA" id="ARBA00022553"/>
    </source>
</evidence>
<feature type="non-terminal residue" evidence="5">
    <location>
        <position position="234"/>
    </location>
</feature>
<evidence type="ECO:0000313" key="5">
    <source>
        <dbReference type="EMBL" id="PSR87311.1"/>
    </source>
</evidence>
<dbReference type="InParanoid" id="A0A2T3A9P1"/>
<name>A0A2T3A9P1_9PEZI</name>
<organism evidence="5 6">
    <name type="scientific">Coniella lustricola</name>
    <dbReference type="NCBI Taxonomy" id="2025994"/>
    <lineage>
        <taxon>Eukaryota</taxon>
        <taxon>Fungi</taxon>
        <taxon>Dikarya</taxon>
        <taxon>Ascomycota</taxon>
        <taxon>Pezizomycotina</taxon>
        <taxon>Sordariomycetes</taxon>
        <taxon>Sordariomycetidae</taxon>
        <taxon>Diaporthales</taxon>
        <taxon>Schizoparmaceae</taxon>
        <taxon>Coniella</taxon>
    </lineage>
</organism>
<evidence type="ECO:0000313" key="6">
    <source>
        <dbReference type="Proteomes" id="UP000241462"/>
    </source>
</evidence>
<keyword evidence="4" id="KW-0949">S-adenosyl-L-methionine</keyword>
<feature type="non-terminal residue" evidence="5">
    <location>
        <position position="1"/>
    </location>
</feature>
<dbReference type="AlphaFoldDB" id="A0A2T3A9P1"/>
<protein>
    <submittedName>
        <fullName evidence="5">S-adenosyl-L-methionine-dependent methyltransferase</fullName>
    </submittedName>
</protein>
<reference evidence="5 6" key="1">
    <citation type="journal article" date="2018" name="Mycol. Prog.">
        <title>Coniella lustricola, a new species from submerged detritus.</title>
        <authorList>
            <person name="Raudabaugh D.B."/>
            <person name="Iturriaga T."/>
            <person name="Carver A."/>
            <person name="Mondo S."/>
            <person name="Pangilinan J."/>
            <person name="Lipzen A."/>
            <person name="He G."/>
            <person name="Amirebrahimi M."/>
            <person name="Grigoriev I.V."/>
            <person name="Miller A.N."/>
        </authorList>
    </citation>
    <scope>NUCLEOTIDE SEQUENCE [LARGE SCALE GENOMIC DNA]</scope>
    <source>
        <strain evidence="5 6">B22-T-1</strain>
    </source>
</reference>
<dbReference type="CDD" id="cd02440">
    <property type="entry name" value="AdoMet_MTases"/>
    <property type="match status" value="1"/>
</dbReference>
<proteinExistence type="predicted"/>
<accession>A0A2T3A9P1</accession>
<dbReference type="SUPFAM" id="SSF53335">
    <property type="entry name" value="S-adenosyl-L-methionine-dependent methyltransferases"/>
    <property type="match status" value="1"/>
</dbReference>
<dbReference type="GO" id="GO:0032259">
    <property type="term" value="P:methylation"/>
    <property type="evidence" value="ECO:0007669"/>
    <property type="project" value="UniProtKB-KW"/>
</dbReference>
<evidence type="ECO:0000256" key="2">
    <source>
        <dbReference type="ARBA" id="ARBA00022603"/>
    </source>
</evidence>
<dbReference type="EMBL" id="KZ678430">
    <property type="protein sequence ID" value="PSR87311.1"/>
    <property type="molecule type" value="Genomic_DNA"/>
</dbReference>
<dbReference type="GO" id="GO:0008757">
    <property type="term" value="F:S-adenosylmethionine-dependent methyltransferase activity"/>
    <property type="evidence" value="ECO:0007669"/>
    <property type="project" value="InterPro"/>
</dbReference>
<sequence length="234" mass="26516">DGQVDKRWRALVPGYGLGHDVAQLALLFGYDVVGLDVSRHAIYQAMSNCHRLGRLSRGMEQAQNRHEQTFWHNAMVSEIPDVAEGRIEFVIGNFFEDDWLQVVGTDKFDLIFDDQFYTWLPPSCRARWAQRMDELLARPHGRLVCLESPSKKPQMAKGPPYCASIWHYTLHLANPGNDQVVNYETKVIETRATDATLRNPGLSLLWRAASAVAHHGATEESDDRGGEYLSVWGH</sequence>
<keyword evidence="3 5" id="KW-0808">Transferase</keyword>
<dbReference type="Pfam" id="PF05724">
    <property type="entry name" value="TPMT"/>
    <property type="match status" value="1"/>
</dbReference>
<dbReference type="OrthoDB" id="276151at2759"/>
<keyword evidence="2 5" id="KW-0489">Methyltransferase</keyword>
<keyword evidence="1" id="KW-0597">Phosphoprotein</keyword>
<dbReference type="Gene3D" id="3.40.50.150">
    <property type="entry name" value="Vaccinia Virus protein VP39"/>
    <property type="match status" value="1"/>
</dbReference>
<dbReference type="PANTHER" id="PTHR32183">
    <property type="match status" value="1"/>
</dbReference>
<evidence type="ECO:0000256" key="4">
    <source>
        <dbReference type="ARBA" id="ARBA00022691"/>
    </source>
</evidence>
<dbReference type="InterPro" id="IPR029063">
    <property type="entry name" value="SAM-dependent_MTases_sf"/>
</dbReference>